<evidence type="ECO:0000256" key="16">
    <source>
        <dbReference type="ARBA" id="ARBA00032510"/>
    </source>
</evidence>
<comment type="function">
    <text evidence="1">Functions in two distinct reactions of the de novo folate biosynthetic pathway. Catalyzes the addition of a glutamate residue to dihydropteroate (7,8-dihydropteroate or H2Pte) to form dihydrofolate (7,8-dihydrofolate monoglutamate or H2Pte-Glu). Also catalyzes successive additions of L-glutamate to tetrahydrofolate or 10-formyltetrahydrofolate or 5,10-methylenetetrahydrofolate, leading to folylpolyglutamate derivatives.</text>
</comment>
<evidence type="ECO:0000256" key="21">
    <source>
        <dbReference type="PIRNR" id="PIRNR001563"/>
    </source>
</evidence>
<dbReference type="PANTHER" id="PTHR11136:SF0">
    <property type="entry name" value="DIHYDROFOLATE SYNTHETASE-RELATED"/>
    <property type="match status" value="1"/>
</dbReference>
<proteinExistence type="inferred from homology"/>
<dbReference type="EC" id="6.3.2.12" evidence="5"/>
<dbReference type="GO" id="GO:0046656">
    <property type="term" value="P:folic acid biosynthetic process"/>
    <property type="evidence" value="ECO:0007669"/>
    <property type="project" value="UniProtKB-KW"/>
</dbReference>
<dbReference type="InterPro" id="IPR004101">
    <property type="entry name" value="Mur_ligase_C"/>
</dbReference>
<keyword evidence="11 21" id="KW-0067">ATP-binding</keyword>
<dbReference type="GO" id="GO:0005524">
    <property type="term" value="F:ATP binding"/>
    <property type="evidence" value="ECO:0007669"/>
    <property type="project" value="UniProtKB-KW"/>
</dbReference>
<evidence type="ECO:0000256" key="4">
    <source>
        <dbReference type="ARBA" id="ARBA00008276"/>
    </source>
</evidence>
<dbReference type="AlphaFoldDB" id="W0DSL0"/>
<dbReference type="InterPro" id="IPR036615">
    <property type="entry name" value="Mur_ligase_C_dom_sf"/>
</dbReference>
<dbReference type="GO" id="GO:0046872">
    <property type="term" value="F:metal ion binding"/>
    <property type="evidence" value="ECO:0007669"/>
    <property type="project" value="UniProtKB-KW"/>
</dbReference>
<evidence type="ECO:0000256" key="1">
    <source>
        <dbReference type="ARBA" id="ARBA00002714"/>
    </source>
</evidence>
<keyword evidence="10 21" id="KW-0547">Nucleotide-binding</keyword>
<dbReference type="PIRSF" id="PIRSF001563">
    <property type="entry name" value="Folylpolyglu_synth"/>
    <property type="match status" value="1"/>
</dbReference>
<comment type="similarity">
    <text evidence="4 21">Belongs to the folylpolyglutamate synthase family.</text>
</comment>
<dbReference type="InterPro" id="IPR036565">
    <property type="entry name" value="Mur-like_cat_sf"/>
</dbReference>
<dbReference type="InParanoid" id="W0DSL0"/>
<feature type="domain" description="Mur ligase C-terminal" evidence="22">
    <location>
        <begin position="300"/>
        <end position="429"/>
    </location>
</feature>
<dbReference type="Gene3D" id="3.90.190.20">
    <property type="entry name" value="Mur ligase, C-terminal domain"/>
    <property type="match status" value="1"/>
</dbReference>
<evidence type="ECO:0000256" key="2">
    <source>
        <dbReference type="ARBA" id="ARBA00004799"/>
    </source>
</evidence>
<dbReference type="Gene3D" id="3.40.1190.10">
    <property type="entry name" value="Mur-like, catalytic domain"/>
    <property type="match status" value="1"/>
</dbReference>
<dbReference type="EMBL" id="CP007030">
    <property type="protein sequence ID" value="AHF01437.1"/>
    <property type="molecule type" value="Genomic_DNA"/>
</dbReference>
<dbReference type="Proteomes" id="UP000005380">
    <property type="component" value="Chromosome"/>
</dbReference>
<evidence type="ECO:0000256" key="18">
    <source>
        <dbReference type="ARBA" id="ARBA00047808"/>
    </source>
</evidence>
<reference evidence="23 24" key="1">
    <citation type="submission" date="2013-12" db="EMBL/GenBank/DDBJ databases">
        <authorList>
            <consortium name="DOE Joint Genome Institute"/>
            <person name="Kappler U."/>
            <person name="Huntemann M."/>
            <person name="Han J."/>
            <person name="Chen A."/>
            <person name="Kyrpides N."/>
            <person name="Mavromatis K."/>
            <person name="Markowitz V."/>
            <person name="Palaniappan K."/>
            <person name="Ivanova N."/>
            <person name="Schaumberg A."/>
            <person name="Pati A."/>
            <person name="Liolios K."/>
            <person name="Nordberg H.P."/>
            <person name="Cantor M.N."/>
            <person name="Hua S.X."/>
            <person name="Woyke T."/>
        </authorList>
    </citation>
    <scope>NUCLEOTIDE SEQUENCE [LARGE SCALE GENOMIC DNA]</scope>
    <source>
        <strain evidence="24">AL2</strain>
    </source>
</reference>
<dbReference type="PANTHER" id="PTHR11136">
    <property type="entry name" value="FOLYLPOLYGLUTAMATE SYNTHASE-RELATED"/>
    <property type="match status" value="1"/>
</dbReference>
<protein>
    <recommendedName>
        <fullName evidence="7">Dihydrofolate synthase/folylpolyglutamate synthase</fullName>
        <ecNumber evidence="5">6.3.2.12</ecNumber>
        <ecNumber evidence="6">6.3.2.17</ecNumber>
    </recommendedName>
    <alternativeName>
        <fullName evidence="16">Folylpoly-gamma-glutamate synthetase-dihydrofolate synthetase</fullName>
    </alternativeName>
    <alternativeName>
        <fullName evidence="14">Folylpolyglutamate synthetase</fullName>
    </alternativeName>
    <alternativeName>
        <fullName evidence="15">Tetrahydrofolylpolyglutamate synthase</fullName>
    </alternativeName>
</protein>
<evidence type="ECO:0000256" key="8">
    <source>
        <dbReference type="ARBA" id="ARBA00022598"/>
    </source>
</evidence>
<evidence type="ECO:0000256" key="12">
    <source>
        <dbReference type="ARBA" id="ARBA00022842"/>
    </source>
</evidence>
<evidence type="ECO:0000256" key="3">
    <source>
        <dbReference type="ARBA" id="ARBA00005150"/>
    </source>
</evidence>
<evidence type="ECO:0000256" key="7">
    <source>
        <dbReference type="ARBA" id="ARBA00019357"/>
    </source>
</evidence>
<comment type="catalytic activity">
    <reaction evidence="18">
        <text>10-formyltetrahydrofolyl-(gamma-L-Glu)(n) + L-glutamate + ATP = 10-formyltetrahydrofolyl-(gamma-L-Glu)(n+1) + ADP + phosphate + H(+)</text>
        <dbReference type="Rhea" id="RHEA:51904"/>
        <dbReference type="Rhea" id="RHEA-COMP:13088"/>
        <dbReference type="Rhea" id="RHEA-COMP:14300"/>
        <dbReference type="ChEBI" id="CHEBI:15378"/>
        <dbReference type="ChEBI" id="CHEBI:29985"/>
        <dbReference type="ChEBI" id="CHEBI:30616"/>
        <dbReference type="ChEBI" id="CHEBI:43474"/>
        <dbReference type="ChEBI" id="CHEBI:134413"/>
        <dbReference type="ChEBI" id="CHEBI:456216"/>
        <dbReference type="EC" id="6.3.2.17"/>
    </reaction>
</comment>
<evidence type="ECO:0000256" key="9">
    <source>
        <dbReference type="ARBA" id="ARBA00022723"/>
    </source>
</evidence>
<dbReference type="SUPFAM" id="SSF53244">
    <property type="entry name" value="MurD-like peptide ligases, peptide-binding domain"/>
    <property type="match status" value="1"/>
</dbReference>
<evidence type="ECO:0000313" key="23">
    <source>
        <dbReference type="EMBL" id="AHF01437.1"/>
    </source>
</evidence>
<dbReference type="Pfam" id="PF02875">
    <property type="entry name" value="Mur_ligase_C"/>
    <property type="match status" value="1"/>
</dbReference>
<dbReference type="RefSeq" id="WP_006459437.1">
    <property type="nucleotide sequence ID" value="NZ_CP007030.1"/>
</dbReference>
<evidence type="ECO:0000256" key="11">
    <source>
        <dbReference type="ARBA" id="ARBA00022840"/>
    </source>
</evidence>
<keyword evidence="12" id="KW-0460">Magnesium</keyword>
<keyword evidence="13" id="KW-0289">Folate biosynthesis</keyword>
<dbReference type="EC" id="6.3.2.17" evidence="6"/>
<comment type="pathway">
    <text evidence="2">Cofactor biosynthesis; tetrahydrofolate biosynthesis; 7,8-dihydrofolate from 2-amino-4-hydroxy-6-hydroxymethyl-7,8-dihydropteridine diphosphate and 4-aminobenzoate: step 2/2.</text>
</comment>
<dbReference type="KEGG" id="tao:THIAE_06425"/>
<dbReference type="GO" id="GO:0004326">
    <property type="term" value="F:tetrahydrofolylpolyglutamate synthase activity"/>
    <property type="evidence" value="ECO:0007669"/>
    <property type="project" value="UniProtKB-EC"/>
</dbReference>
<evidence type="ECO:0000256" key="10">
    <source>
        <dbReference type="ARBA" id="ARBA00022741"/>
    </source>
</evidence>
<organism evidence="23 24">
    <name type="scientific">Thiomicrospira aerophila AL3</name>
    <dbReference type="NCBI Taxonomy" id="717772"/>
    <lineage>
        <taxon>Bacteria</taxon>
        <taxon>Pseudomonadati</taxon>
        <taxon>Pseudomonadota</taxon>
        <taxon>Gammaproteobacteria</taxon>
        <taxon>Thiotrichales</taxon>
        <taxon>Piscirickettsiaceae</taxon>
        <taxon>Thiomicrospira</taxon>
    </lineage>
</organism>
<dbReference type="eggNOG" id="COG0285">
    <property type="taxonomic scope" value="Bacteria"/>
</dbReference>
<evidence type="ECO:0000256" key="17">
    <source>
        <dbReference type="ARBA" id="ARBA00047493"/>
    </source>
</evidence>
<comment type="catalytic activity">
    <reaction evidence="17">
        <text>(6S)-5,6,7,8-tetrahydrofolyl-(gamma-L-Glu)(n) + L-glutamate + ATP = (6S)-5,6,7,8-tetrahydrofolyl-(gamma-L-Glu)(n+1) + ADP + phosphate + H(+)</text>
        <dbReference type="Rhea" id="RHEA:10580"/>
        <dbReference type="Rhea" id="RHEA-COMP:14738"/>
        <dbReference type="Rhea" id="RHEA-COMP:14740"/>
        <dbReference type="ChEBI" id="CHEBI:15378"/>
        <dbReference type="ChEBI" id="CHEBI:29985"/>
        <dbReference type="ChEBI" id="CHEBI:30616"/>
        <dbReference type="ChEBI" id="CHEBI:43474"/>
        <dbReference type="ChEBI" id="CHEBI:141005"/>
        <dbReference type="ChEBI" id="CHEBI:456216"/>
        <dbReference type="EC" id="6.3.2.17"/>
    </reaction>
</comment>
<dbReference type="OrthoDB" id="9809356at2"/>
<dbReference type="SUPFAM" id="SSF53623">
    <property type="entry name" value="MurD-like peptide ligases, catalytic domain"/>
    <property type="match status" value="1"/>
</dbReference>
<evidence type="ECO:0000313" key="24">
    <source>
        <dbReference type="Proteomes" id="UP000005380"/>
    </source>
</evidence>
<evidence type="ECO:0000256" key="14">
    <source>
        <dbReference type="ARBA" id="ARBA00030048"/>
    </source>
</evidence>
<sequence>MMALTATPALPNSQSSLADWLDYLMQLHTKAIDMGLARVGQVAHNLDIVQIKPGMQRVVVAGTNGKGSSVAMLSAIMQAAGYHVGCYTSPHLVRFNERAQINGQSLSDQDWIAAFIAVEEARGNISLSFFEFTTLAAIWFFQQQPLDLVILEVGLGGRLDAVNAVENSSCIITAIDLDHQEYLGNNREDIGYEKAGVMRPGRLCVCSDSMPPKRLLDHANNLQVSLKCLGKDFTYQQGAGVWCFKYNDQPEELSLPMPALLGDFQLQNAAGVLAWLANQSDFAVSRPAIEVGLQAVRHPGRLQSLQVQHQTWLLDVAHNPQSAEQLALWVGQQNSVHQSKPIAIFAALADKDVKGMMARMAPHIDQWILLDLRPQPRALDPKIMQQFLDEVTSTDKTSLSPIGQVVQNASAAVDAAKFSGSARVLVFGSFITVGAILTELEQDG</sequence>
<comment type="catalytic activity">
    <reaction evidence="20">
        <text>7,8-dihydropteroate + L-glutamate + ATP = 7,8-dihydrofolate + ADP + phosphate + H(+)</text>
        <dbReference type="Rhea" id="RHEA:23584"/>
        <dbReference type="ChEBI" id="CHEBI:15378"/>
        <dbReference type="ChEBI" id="CHEBI:17839"/>
        <dbReference type="ChEBI" id="CHEBI:29985"/>
        <dbReference type="ChEBI" id="CHEBI:30616"/>
        <dbReference type="ChEBI" id="CHEBI:43474"/>
        <dbReference type="ChEBI" id="CHEBI:57451"/>
        <dbReference type="ChEBI" id="CHEBI:456216"/>
        <dbReference type="EC" id="6.3.2.12"/>
    </reaction>
</comment>
<comment type="pathway">
    <text evidence="3">Cofactor biosynthesis; tetrahydrofolylpolyglutamate biosynthesis.</text>
</comment>
<dbReference type="InterPro" id="IPR001645">
    <property type="entry name" value="Folylpolyglutamate_synth"/>
</dbReference>
<evidence type="ECO:0000256" key="20">
    <source>
        <dbReference type="ARBA" id="ARBA00049161"/>
    </source>
</evidence>
<evidence type="ECO:0000256" key="13">
    <source>
        <dbReference type="ARBA" id="ARBA00022909"/>
    </source>
</evidence>
<gene>
    <name evidence="23" type="ORF">THIAE_06425</name>
</gene>
<dbReference type="HOGENOM" id="CLU_015869_1_0_6"/>
<evidence type="ECO:0000256" key="6">
    <source>
        <dbReference type="ARBA" id="ARBA00013025"/>
    </source>
</evidence>
<accession>W0DSL0</accession>
<evidence type="ECO:0000256" key="19">
    <source>
        <dbReference type="ARBA" id="ARBA00049035"/>
    </source>
</evidence>
<keyword evidence="9" id="KW-0479">Metal-binding</keyword>
<keyword evidence="8 21" id="KW-0436">Ligase</keyword>
<dbReference type="GO" id="GO:0008841">
    <property type="term" value="F:dihydrofolate synthase activity"/>
    <property type="evidence" value="ECO:0007669"/>
    <property type="project" value="UniProtKB-EC"/>
</dbReference>
<evidence type="ECO:0000256" key="5">
    <source>
        <dbReference type="ARBA" id="ARBA00013023"/>
    </source>
</evidence>
<evidence type="ECO:0000256" key="15">
    <source>
        <dbReference type="ARBA" id="ARBA00030592"/>
    </source>
</evidence>
<evidence type="ECO:0000259" key="22">
    <source>
        <dbReference type="Pfam" id="PF02875"/>
    </source>
</evidence>
<dbReference type="STRING" id="717772.THIAE_06425"/>
<dbReference type="NCBIfam" id="TIGR01499">
    <property type="entry name" value="folC"/>
    <property type="match status" value="1"/>
</dbReference>
<dbReference type="GO" id="GO:0005737">
    <property type="term" value="C:cytoplasm"/>
    <property type="evidence" value="ECO:0007669"/>
    <property type="project" value="TreeGrafter"/>
</dbReference>
<keyword evidence="24" id="KW-1185">Reference proteome</keyword>
<comment type="catalytic activity">
    <reaction evidence="19">
        <text>(6R)-5,10-methylenetetrahydrofolyl-(gamma-L-Glu)(n) + L-glutamate + ATP = (6R)-5,10-methylenetetrahydrofolyl-(gamma-L-Glu)(n+1) + ADP + phosphate + H(+)</text>
        <dbReference type="Rhea" id="RHEA:51912"/>
        <dbReference type="Rhea" id="RHEA-COMP:13257"/>
        <dbReference type="Rhea" id="RHEA-COMP:13258"/>
        <dbReference type="ChEBI" id="CHEBI:15378"/>
        <dbReference type="ChEBI" id="CHEBI:29985"/>
        <dbReference type="ChEBI" id="CHEBI:30616"/>
        <dbReference type="ChEBI" id="CHEBI:43474"/>
        <dbReference type="ChEBI" id="CHEBI:136572"/>
        <dbReference type="ChEBI" id="CHEBI:456216"/>
        <dbReference type="EC" id="6.3.2.17"/>
    </reaction>
</comment>
<dbReference type="FunCoup" id="W0DSL0">
    <property type="interactions" value="546"/>
</dbReference>
<name>W0DSL0_9GAMM</name>